<proteinExistence type="predicted"/>
<accession>B7IFX2</accession>
<dbReference type="RefSeq" id="WP_012579615.1">
    <property type="nucleotide sequence ID" value="NC_011653.1"/>
</dbReference>
<dbReference type="KEGG" id="taf:THA_496"/>
<dbReference type="STRING" id="484019.THA_496"/>
<dbReference type="HOGENOM" id="CLU_1668567_0_0_0"/>
<organism evidence="1 2">
    <name type="scientific">Thermosipho africanus (strain TCF52B)</name>
    <dbReference type="NCBI Taxonomy" id="484019"/>
    <lineage>
        <taxon>Bacteria</taxon>
        <taxon>Thermotogati</taxon>
        <taxon>Thermotogota</taxon>
        <taxon>Thermotogae</taxon>
        <taxon>Thermotogales</taxon>
        <taxon>Fervidobacteriaceae</taxon>
        <taxon>Thermosipho</taxon>
    </lineage>
</organism>
<reference evidence="1 2" key="1">
    <citation type="journal article" date="2009" name="J. Bacteriol.">
        <title>The genome of Thermosipho africanus TCF52B: lateral genetic connections to the Firmicutes and Archaea.</title>
        <authorList>
            <person name="Nesboe C.L."/>
            <person name="Bapteste E."/>
            <person name="Curtis B."/>
            <person name="Dahle H."/>
            <person name="Lopez P."/>
            <person name="Macleod D."/>
            <person name="Dlutek M."/>
            <person name="Bowman S."/>
            <person name="Zhaxybayeva O."/>
            <person name="Birkeland N.-K."/>
            <person name="Doolittle W.F."/>
        </authorList>
    </citation>
    <scope>NUCLEOTIDE SEQUENCE [LARGE SCALE GENOMIC DNA]</scope>
    <source>
        <strain evidence="1 2">TCF52B</strain>
    </source>
</reference>
<dbReference type="Proteomes" id="UP000002453">
    <property type="component" value="Chromosome"/>
</dbReference>
<gene>
    <name evidence="1" type="ordered locus">THA_496</name>
</gene>
<sequence length="158" mass="19344">MNHDDILNLTFEENEKDLFVESLRYFFEKSLIINPTYFIYYLLIKKNKSKEYILRFFIEIVIKNNIPIKEANLEFLYMIYEYNSIQKINSLIDEYKNEKSETIDYKKYLDRIEKVYDTTLNPISNKIELLYRLHLLPKTKNEYFKEIIMEGVNQYEKG</sequence>
<keyword evidence="2" id="KW-1185">Reference proteome</keyword>
<dbReference type="AlphaFoldDB" id="B7IFX2"/>
<evidence type="ECO:0000313" key="2">
    <source>
        <dbReference type="Proteomes" id="UP000002453"/>
    </source>
</evidence>
<evidence type="ECO:0000313" key="1">
    <source>
        <dbReference type="EMBL" id="ACJ74986.1"/>
    </source>
</evidence>
<name>B7IFX2_THEAB</name>
<protein>
    <submittedName>
        <fullName evidence="1">RNA polymerase beta'' chain, putative</fullName>
    </submittedName>
</protein>
<dbReference type="EMBL" id="CP001185">
    <property type="protein sequence ID" value="ACJ74986.1"/>
    <property type="molecule type" value="Genomic_DNA"/>
</dbReference>